<feature type="domain" description="GmrSD restriction endonucleases N-terminal" evidence="1">
    <location>
        <begin position="12"/>
        <end position="262"/>
    </location>
</feature>
<evidence type="ECO:0000313" key="4">
    <source>
        <dbReference type="Proteomes" id="UP001500665"/>
    </source>
</evidence>
<dbReference type="InterPro" id="IPR004919">
    <property type="entry name" value="GmrSD_N"/>
</dbReference>
<accession>A0ABP4CHI1</accession>
<evidence type="ECO:0000259" key="2">
    <source>
        <dbReference type="Pfam" id="PF04326"/>
    </source>
</evidence>
<dbReference type="EMBL" id="BAAAHH010000066">
    <property type="protein sequence ID" value="GAA0969624.1"/>
    <property type="molecule type" value="Genomic_DNA"/>
</dbReference>
<dbReference type="RefSeq" id="WP_344247593.1">
    <property type="nucleotide sequence ID" value="NZ_BAAAHH010000066.1"/>
</dbReference>
<dbReference type="InterPro" id="IPR038461">
    <property type="entry name" value="Schlafen_AlbA_2_dom_sf"/>
</dbReference>
<dbReference type="Gene3D" id="3.30.950.30">
    <property type="entry name" value="Schlafen, AAA domain"/>
    <property type="match status" value="1"/>
</dbReference>
<dbReference type="InterPro" id="IPR007421">
    <property type="entry name" value="Schlafen_AlbA_2_dom"/>
</dbReference>
<evidence type="ECO:0000259" key="1">
    <source>
        <dbReference type="Pfam" id="PF03235"/>
    </source>
</evidence>
<sequence>MAKTFESGDVPLADLLNQARQGVLQLPDFQRGWVWDDGHIVSLLASISRSFPIGAVMTLETGNSEVRFRPRPLAGTPTATATTDPKYLLLDGQQRTTSLYLALRSGAPVRTQDTRKKEVERWYFADIDACIDPDTDRNEAILSLPADKRRVSSRGEVLLNASTTEAQVRAGKAGLFPLDIVLDQNATLDWQYAYLQAGQSMDQQLQIWKRFQEAVISPFLHYSVPRIALDQKTTKEAVCQVFEKVNTGGVELTVFELLTATFAAEDFRLRDDWEHRQATWADEPLLADLDATTFLQIVTLLWTRSRWEERTRERVRGDRVPAVSAKRREMLSLPLNGYQSWADAVTDTLQRVVRFLHGERIFHARDLPYSTQLVPLTAILTLLGENAFTPGPRAKLRQWYWCGVFGELYGGATDTRFANDLQDVLSWIQDDGEEPRTVRESQFQAERLLGLRTRNSAAYKGLYALVMKRGGRDFRTGETIDAKAYAADSIDIRHIFPQKWCAANGIDSGFANCIVNKTAIDGQTWGYIGASAPSKYLAALEGGVPVSPQDLDAIVTSHDIDPVALRQDDFGAVFDARYERLIRHIEDATGRQVNRGDGQGSPFSVDQSGAALARGIQALIEAGESKTVEFKSTGRKNLSTGLKDRAIEWAVIKTVAGFMNGHGGTLLVGVEDNGKVIGLEEDFTVFSKKNTDAWELWLTELLIQDLGKPATANVTVRFGTIENHTVARINVAPASEPVYTRRTKTGAKGAVFLVRLNNATHELDGPDASGYQQNRWFK</sequence>
<keyword evidence="4" id="KW-1185">Reference proteome</keyword>
<reference evidence="4" key="1">
    <citation type="journal article" date="2019" name="Int. J. Syst. Evol. Microbiol.">
        <title>The Global Catalogue of Microorganisms (GCM) 10K type strain sequencing project: providing services to taxonomists for standard genome sequencing and annotation.</title>
        <authorList>
            <consortium name="The Broad Institute Genomics Platform"/>
            <consortium name="The Broad Institute Genome Sequencing Center for Infectious Disease"/>
            <person name="Wu L."/>
            <person name="Ma J."/>
        </authorList>
    </citation>
    <scope>NUCLEOTIDE SEQUENCE [LARGE SCALE GENOMIC DNA]</scope>
    <source>
        <strain evidence="4">JCM 10696</strain>
    </source>
</reference>
<feature type="domain" description="Schlafen AlbA-2" evidence="2">
    <location>
        <begin position="624"/>
        <end position="760"/>
    </location>
</feature>
<dbReference type="PANTHER" id="PTHR37292">
    <property type="entry name" value="VNG6097C"/>
    <property type="match status" value="1"/>
</dbReference>
<protein>
    <submittedName>
        <fullName evidence="3">DUF262 domain-containing protein</fullName>
    </submittedName>
</protein>
<dbReference type="Proteomes" id="UP001500665">
    <property type="component" value="Unassembled WGS sequence"/>
</dbReference>
<dbReference type="Pfam" id="PF03235">
    <property type="entry name" value="GmrSD_N"/>
    <property type="match status" value="1"/>
</dbReference>
<dbReference type="Pfam" id="PF04326">
    <property type="entry name" value="SLFN_AlbA_2"/>
    <property type="match status" value="1"/>
</dbReference>
<proteinExistence type="predicted"/>
<comment type="caution">
    <text evidence="3">The sequence shown here is derived from an EMBL/GenBank/DDBJ whole genome shotgun (WGS) entry which is preliminary data.</text>
</comment>
<gene>
    <name evidence="3" type="ORF">GCM10009550_76550</name>
</gene>
<organism evidence="3 4">
    <name type="scientific">Actinocorallia libanotica</name>
    <dbReference type="NCBI Taxonomy" id="46162"/>
    <lineage>
        <taxon>Bacteria</taxon>
        <taxon>Bacillati</taxon>
        <taxon>Actinomycetota</taxon>
        <taxon>Actinomycetes</taxon>
        <taxon>Streptosporangiales</taxon>
        <taxon>Thermomonosporaceae</taxon>
        <taxon>Actinocorallia</taxon>
    </lineage>
</organism>
<evidence type="ECO:0000313" key="3">
    <source>
        <dbReference type="EMBL" id="GAA0969624.1"/>
    </source>
</evidence>
<name>A0ABP4CHI1_9ACTN</name>
<dbReference type="PANTHER" id="PTHR37292:SF2">
    <property type="entry name" value="DUF262 DOMAIN-CONTAINING PROTEIN"/>
    <property type="match status" value="1"/>
</dbReference>